<evidence type="ECO:0000313" key="3">
    <source>
        <dbReference type="Proteomes" id="UP000231638"/>
    </source>
</evidence>
<dbReference type="PROSITE" id="PS50983">
    <property type="entry name" value="FE_B12_PBP"/>
    <property type="match status" value="1"/>
</dbReference>
<dbReference type="PANTHER" id="PTHR30535:SF34">
    <property type="entry name" value="MOLYBDATE-BINDING PROTEIN MOLA"/>
    <property type="match status" value="1"/>
</dbReference>
<dbReference type="GO" id="GO:0071281">
    <property type="term" value="P:cellular response to iron ion"/>
    <property type="evidence" value="ECO:0007669"/>
    <property type="project" value="TreeGrafter"/>
</dbReference>
<dbReference type="SUPFAM" id="SSF53807">
    <property type="entry name" value="Helical backbone' metal receptor"/>
    <property type="match status" value="1"/>
</dbReference>
<comment type="caution">
    <text evidence="2">The sequence shown here is derived from an EMBL/GenBank/DDBJ whole genome shotgun (WGS) entry which is preliminary data.</text>
</comment>
<dbReference type="InterPro" id="IPR002491">
    <property type="entry name" value="ABC_transptr_periplasmic_BD"/>
</dbReference>
<dbReference type="Pfam" id="PF01497">
    <property type="entry name" value="Peripla_BP_2"/>
    <property type="match status" value="1"/>
</dbReference>
<dbReference type="Proteomes" id="UP000231638">
    <property type="component" value="Unassembled WGS sequence"/>
</dbReference>
<evidence type="ECO:0000313" key="2">
    <source>
        <dbReference type="EMBL" id="DAB36998.1"/>
    </source>
</evidence>
<dbReference type="STRING" id="366522.GCA_001548055_00326"/>
<feature type="domain" description="Fe/B12 periplasmic-binding" evidence="1">
    <location>
        <begin position="1"/>
        <end position="222"/>
    </location>
</feature>
<dbReference type="PANTHER" id="PTHR30535">
    <property type="entry name" value="VITAMIN B12-BINDING PROTEIN"/>
    <property type="match status" value="1"/>
</dbReference>
<sequence>MGGLQGGANSINRETLLALHPDAIISWNTDASSGLAAYLFQSSHIATINVNLESIDDLARAYRFLGELLDKKERTEPLALYAQEVTRQTRALVERRVSKRPVVYYAEGTDGLASECDSSSHYEAIKVAGGINPHLCQPSGGKGMEKVTLEQVILYNPDVIIAQEKEFVQNVQNDPRWRFVAAVQNKRVYLVPKKPFNWIDRPPSFMRLLGLQWLTHVLYDEPNASEFETRMQEFYRLFLRIDLNQTQHQAILN</sequence>
<proteinExistence type="predicted"/>
<dbReference type="EMBL" id="DLUG01000057">
    <property type="protein sequence ID" value="DAB36998.1"/>
    <property type="molecule type" value="Genomic_DNA"/>
</dbReference>
<dbReference type="Gene3D" id="3.40.50.1980">
    <property type="entry name" value="Nitrogenase molybdenum iron protein domain"/>
    <property type="match status" value="2"/>
</dbReference>
<dbReference type="InterPro" id="IPR050902">
    <property type="entry name" value="ABC_Transporter_SBP"/>
</dbReference>
<organism evidence="2 3">
    <name type="scientific">Sulfurospirillum cavolei</name>
    <dbReference type="NCBI Taxonomy" id="366522"/>
    <lineage>
        <taxon>Bacteria</taxon>
        <taxon>Pseudomonadati</taxon>
        <taxon>Campylobacterota</taxon>
        <taxon>Epsilonproteobacteria</taxon>
        <taxon>Campylobacterales</taxon>
        <taxon>Sulfurospirillaceae</taxon>
        <taxon>Sulfurospirillum</taxon>
    </lineage>
</organism>
<dbReference type="AlphaFoldDB" id="A0A2D3W9C6"/>
<reference evidence="2 3" key="1">
    <citation type="journal article" date="2017" name="Front. Microbiol.">
        <title>Comparative Genomic Analysis of the Class Epsilonproteobacteria and Proposed Reclassification to Epsilonbacteraeota (phyl. nov.).</title>
        <authorList>
            <person name="Waite D.W."/>
            <person name="Vanwonterghem I."/>
            <person name="Rinke C."/>
            <person name="Parks D.H."/>
            <person name="Zhang Y."/>
            <person name="Takai K."/>
            <person name="Sievert S.M."/>
            <person name="Simon J."/>
            <person name="Campbell B.J."/>
            <person name="Hanson T.E."/>
            <person name="Woyke T."/>
            <person name="Klotz M.G."/>
            <person name="Hugenholtz P."/>
        </authorList>
    </citation>
    <scope>NUCLEOTIDE SEQUENCE [LARGE SCALE GENOMIC DNA]</scope>
    <source>
        <strain evidence="2">UBA11420</strain>
    </source>
</reference>
<dbReference type="Gene3D" id="1.20.58.2180">
    <property type="match status" value="1"/>
</dbReference>
<protein>
    <submittedName>
        <fullName evidence="2">ABC transporter substrate-binding protein</fullName>
    </submittedName>
</protein>
<name>A0A2D3W9C6_9BACT</name>
<gene>
    <name evidence="2" type="ORF">CFH80_01930</name>
</gene>
<accession>A0A2D3W9C6</accession>
<evidence type="ECO:0000259" key="1">
    <source>
        <dbReference type="PROSITE" id="PS50983"/>
    </source>
</evidence>